<accession>A0AAV5V948</accession>
<gene>
    <name evidence="2" type="ORF">PFISCL1PPCAC_6025</name>
</gene>
<dbReference type="Gene3D" id="3.40.190.10">
    <property type="entry name" value="Periplasmic binding protein-like II"/>
    <property type="match status" value="1"/>
</dbReference>
<keyword evidence="3" id="KW-1185">Reference proteome</keyword>
<dbReference type="EMBL" id="BTSY01000002">
    <property type="protein sequence ID" value="GMT14728.1"/>
    <property type="molecule type" value="Genomic_DNA"/>
</dbReference>
<keyword evidence="1" id="KW-0812">Transmembrane</keyword>
<feature type="non-terminal residue" evidence="2">
    <location>
        <position position="425"/>
    </location>
</feature>
<dbReference type="PANTHER" id="PTHR22714:SF7">
    <property type="entry name" value="SOLUTE-BINDING PROTEIN FAMILY 3_N-TERMINAL DOMAIN-CONTAINING PROTEIN"/>
    <property type="match status" value="1"/>
</dbReference>
<name>A0AAV5V948_9BILA</name>
<sequence length="425" mass="48888">DRVFRVGYVNDNFPLLFESPGGELKGILKEIYSSFARRNGFRLEWILTSEYGIEKWNGVYTGLLGEITRGAIDASVERSYREDRIRNFAYSQPAIYQSDAYITRTDLVSNFSIPNLLVFSPLMILFITIAFGTSFIVEEITHVIYLRMRFPTTESFLSQLFSKNNPFVNIKTNTCIVYRFVVSSIIAGTFLRFIYTSAFTGSTVVSTSHQRNLDHMVHDIRTSRSNLIVENPSFLSAEKTEAIFGKDYKFPSRFVIAEKEEFLDHLCNNIDDYGKVNSFFLATVNPDEKRKEACEISFVATGRWEDTNLSVIRNTAIQAAPYSLLLKKKELRRVRESLDEIILKVYDFDKVSDLHWRRYTNRKLTTTKSKNLAAFNVLKLGELSFLFYAMLIGFAISFLVLTLEIVLMFTQFLAISKSLRLAKLS</sequence>
<reference evidence="2" key="1">
    <citation type="submission" date="2023-10" db="EMBL/GenBank/DDBJ databases">
        <title>Genome assembly of Pristionchus species.</title>
        <authorList>
            <person name="Yoshida K."/>
            <person name="Sommer R.J."/>
        </authorList>
    </citation>
    <scope>NUCLEOTIDE SEQUENCE</scope>
    <source>
        <strain evidence="2">RS5133</strain>
    </source>
</reference>
<proteinExistence type="predicted"/>
<dbReference type="Proteomes" id="UP001432322">
    <property type="component" value="Unassembled WGS sequence"/>
</dbReference>
<organism evidence="2 3">
    <name type="scientific">Pristionchus fissidentatus</name>
    <dbReference type="NCBI Taxonomy" id="1538716"/>
    <lineage>
        <taxon>Eukaryota</taxon>
        <taxon>Metazoa</taxon>
        <taxon>Ecdysozoa</taxon>
        <taxon>Nematoda</taxon>
        <taxon>Chromadorea</taxon>
        <taxon>Rhabditida</taxon>
        <taxon>Rhabditina</taxon>
        <taxon>Diplogasteromorpha</taxon>
        <taxon>Diplogasteroidea</taxon>
        <taxon>Neodiplogasteridae</taxon>
        <taxon>Pristionchus</taxon>
    </lineage>
</organism>
<evidence type="ECO:0008006" key="4">
    <source>
        <dbReference type="Google" id="ProtNLM"/>
    </source>
</evidence>
<feature type="transmembrane region" description="Helical" evidence="1">
    <location>
        <begin position="116"/>
        <end position="137"/>
    </location>
</feature>
<comment type="caution">
    <text evidence="2">The sequence shown here is derived from an EMBL/GenBank/DDBJ whole genome shotgun (WGS) entry which is preliminary data.</text>
</comment>
<evidence type="ECO:0000313" key="3">
    <source>
        <dbReference type="Proteomes" id="UP001432322"/>
    </source>
</evidence>
<keyword evidence="1" id="KW-0472">Membrane</keyword>
<keyword evidence="1" id="KW-1133">Transmembrane helix</keyword>
<dbReference type="SUPFAM" id="SSF53850">
    <property type="entry name" value="Periplasmic binding protein-like II"/>
    <property type="match status" value="1"/>
</dbReference>
<dbReference type="AlphaFoldDB" id="A0AAV5V948"/>
<feature type="transmembrane region" description="Helical" evidence="1">
    <location>
        <begin position="385"/>
        <end position="415"/>
    </location>
</feature>
<protein>
    <recommendedName>
        <fullName evidence="4">Solute-binding protein family 3/N-terminal domain-containing protein</fullName>
    </recommendedName>
</protein>
<feature type="non-terminal residue" evidence="2">
    <location>
        <position position="1"/>
    </location>
</feature>
<dbReference type="PANTHER" id="PTHR22714">
    <property type="entry name" value="PROTEIN CBG02446-RELATED"/>
    <property type="match status" value="1"/>
</dbReference>
<dbReference type="InterPro" id="IPR040128">
    <property type="entry name" value="T25E4.2-like"/>
</dbReference>
<evidence type="ECO:0000313" key="2">
    <source>
        <dbReference type="EMBL" id="GMT14728.1"/>
    </source>
</evidence>
<evidence type="ECO:0000256" key="1">
    <source>
        <dbReference type="SAM" id="Phobius"/>
    </source>
</evidence>